<feature type="region of interest" description="Disordered" evidence="1">
    <location>
        <begin position="332"/>
        <end position="366"/>
    </location>
</feature>
<dbReference type="EMBL" id="AVOT02015830">
    <property type="protein sequence ID" value="MBW0500476.1"/>
    <property type="molecule type" value="Genomic_DNA"/>
</dbReference>
<organism evidence="2 3">
    <name type="scientific">Austropuccinia psidii MF-1</name>
    <dbReference type="NCBI Taxonomy" id="1389203"/>
    <lineage>
        <taxon>Eukaryota</taxon>
        <taxon>Fungi</taxon>
        <taxon>Dikarya</taxon>
        <taxon>Basidiomycota</taxon>
        <taxon>Pucciniomycotina</taxon>
        <taxon>Pucciniomycetes</taxon>
        <taxon>Pucciniales</taxon>
        <taxon>Sphaerophragmiaceae</taxon>
        <taxon>Austropuccinia</taxon>
    </lineage>
</organism>
<name>A0A9Q3DAX9_9BASI</name>
<reference evidence="2" key="1">
    <citation type="submission" date="2021-03" db="EMBL/GenBank/DDBJ databases">
        <title>Draft genome sequence of rust myrtle Austropuccinia psidii MF-1, a brazilian biotype.</title>
        <authorList>
            <person name="Quecine M.C."/>
            <person name="Pachon D.M.R."/>
            <person name="Bonatelli M.L."/>
            <person name="Correr F.H."/>
            <person name="Franceschini L.M."/>
            <person name="Leite T.F."/>
            <person name="Margarido G.R.A."/>
            <person name="Almeida C.A."/>
            <person name="Ferrarezi J.A."/>
            <person name="Labate C.A."/>
        </authorList>
    </citation>
    <scope>NUCLEOTIDE SEQUENCE</scope>
    <source>
        <strain evidence="2">MF-1</strain>
    </source>
</reference>
<protein>
    <submittedName>
        <fullName evidence="2">Uncharacterized protein</fullName>
    </submittedName>
</protein>
<comment type="caution">
    <text evidence="2">The sequence shown here is derived from an EMBL/GenBank/DDBJ whole genome shotgun (WGS) entry which is preliminary data.</text>
</comment>
<proteinExistence type="predicted"/>
<dbReference type="AlphaFoldDB" id="A0A9Q3DAX9"/>
<gene>
    <name evidence="2" type="ORF">O181_040191</name>
</gene>
<feature type="region of interest" description="Disordered" evidence="1">
    <location>
        <begin position="1"/>
        <end position="35"/>
    </location>
</feature>
<evidence type="ECO:0000313" key="2">
    <source>
        <dbReference type="EMBL" id="MBW0500476.1"/>
    </source>
</evidence>
<accession>A0A9Q3DAX9</accession>
<dbReference type="Proteomes" id="UP000765509">
    <property type="component" value="Unassembled WGS sequence"/>
</dbReference>
<feature type="compositionally biased region" description="Polar residues" evidence="1">
    <location>
        <begin position="341"/>
        <end position="354"/>
    </location>
</feature>
<evidence type="ECO:0000256" key="1">
    <source>
        <dbReference type="SAM" id="MobiDB-lite"/>
    </source>
</evidence>
<feature type="region of interest" description="Disordered" evidence="1">
    <location>
        <begin position="71"/>
        <end position="122"/>
    </location>
</feature>
<feature type="compositionally biased region" description="Basic and acidic residues" evidence="1">
    <location>
        <begin position="99"/>
        <end position="112"/>
    </location>
</feature>
<keyword evidence="3" id="KW-1185">Reference proteome</keyword>
<feature type="compositionally biased region" description="Polar residues" evidence="1">
    <location>
        <begin position="113"/>
        <end position="122"/>
    </location>
</feature>
<evidence type="ECO:0000313" key="3">
    <source>
        <dbReference type="Proteomes" id="UP000765509"/>
    </source>
</evidence>
<sequence length="366" mass="42014">MPIQQEPQTRGLERYGSSSSAPPTPQRFISMENGQQEVQPCISLGRTWSKCPEYLSQRDRLQRTYDNHQRLESHQAVQTPGGEGKQDKGESGHYPSYRKTTDPDRAHSDSFRLTKSRPNQLSSGFTPLINQQISGQESPFFTLPGWFQEKTRTQAQEQDLFSPKAERVRPNDPKTVGIGERSTQESEVVVNHSRIRSPLNRNISPTQIENNAVSPESNLNSDALWLQMSQYSKKTQKQFAELESSHERIKKLKASMDKIVKPLQEGHAQLSKASEETNKRLNIVFEEQHHSRRDRDCLDQYINKLFNVYHNMKPQPQGHAMDNPYYQDEIKPDAMLVNKARSPSQYQDGDNMSYSEKEGLKQLPEA</sequence>